<protein>
    <recommendedName>
        <fullName evidence="4">Lipoprotein</fullName>
    </recommendedName>
</protein>
<dbReference type="PROSITE" id="PS51257">
    <property type="entry name" value="PROKAR_LIPOPROTEIN"/>
    <property type="match status" value="1"/>
</dbReference>
<dbReference type="STRING" id="207949.RED65_05682"/>
<reference evidence="2 3" key="1">
    <citation type="submission" date="2006-03" db="EMBL/GenBank/DDBJ databases">
        <authorList>
            <person name="Pinhassi J."/>
            <person name="Pedros-Alio C."/>
            <person name="Ferriera S."/>
            <person name="Johnson J."/>
            <person name="Kravitz S."/>
            <person name="Halpern A."/>
            <person name="Remington K."/>
            <person name="Beeson K."/>
            <person name="Tran B."/>
            <person name="Rogers Y.-H."/>
            <person name="Friedman R."/>
            <person name="Venter J.C."/>
        </authorList>
    </citation>
    <scope>NUCLEOTIDE SEQUENCE [LARGE SCALE GENOMIC DNA]</scope>
    <source>
        <strain evidence="2 3">RED65</strain>
    </source>
</reference>
<sequence length="253" mass="30609">MKYLKICLFSLLFFLTACTPNRFFDFNSYSAGYYPGFTRNFDTYELPLKVWFGPYMIRQDLGKYRNSLHEFWDKGNLPGEQINAWWKVYYEEKPTEYYYARSFPDQGIQADPQYFWSDWAYFAYISFGPMYINTLALTENHDEEHLRLLEVSEWSGMHYYAWGKESSFYYVVNKDRVNPQREPRNWIEVPGIEITKAQYELLDQRCGKPWLKKRCFMDESFPDLTEEQIEYIRSHEHEDDAYWLSDEAEPPEA</sequence>
<evidence type="ECO:0000313" key="3">
    <source>
        <dbReference type="Proteomes" id="UP000004263"/>
    </source>
</evidence>
<keyword evidence="1" id="KW-0732">Signal</keyword>
<organism evidence="2 3">
    <name type="scientific">Bermanella marisrubri</name>
    <dbReference type="NCBI Taxonomy" id="207949"/>
    <lineage>
        <taxon>Bacteria</taxon>
        <taxon>Pseudomonadati</taxon>
        <taxon>Pseudomonadota</taxon>
        <taxon>Gammaproteobacteria</taxon>
        <taxon>Oceanospirillales</taxon>
        <taxon>Oceanospirillaceae</taxon>
        <taxon>Bermanella</taxon>
    </lineage>
</organism>
<keyword evidence="3" id="KW-1185">Reference proteome</keyword>
<dbReference type="OrthoDB" id="6123495at2"/>
<dbReference type="RefSeq" id="WP_007016601.1">
    <property type="nucleotide sequence ID" value="NZ_AAQH01000018.1"/>
</dbReference>
<comment type="caution">
    <text evidence="2">The sequence shown here is derived from an EMBL/GenBank/DDBJ whole genome shotgun (WGS) entry which is preliminary data.</text>
</comment>
<evidence type="ECO:0000256" key="1">
    <source>
        <dbReference type="SAM" id="SignalP"/>
    </source>
</evidence>
<feature type="chain" id="PRO_5004194655" description="Lipoprotein" evidence="1">
    <location>
        <begin position="20"/>
        <end position="253"/>
    </location>
</feature>
<proteinExistence type="predicted"/>
<evidence type="ECO:0008006" key="4">
    <source>
        <dbReference type="Google" id="ProtNLM"/>
    </source>
</evidence>
<dbReference type="Proteomes" id="UP000004263">
    <property type="component" value="Unassembled WGS sequence"/>
</dbReference>
<dbReference type="EMBL" id="AAQH01000018">
    <property type="protein sequence ID" value="EAT11382.1"/>
    <property type="molecule type" value="Genomic_DNA"/>
</dbReference>
<gene>
    <name evidence="2" type="ORF">RED65_05682</name>
</gene>
<name>Q1MZM9_9GAMM</name>
<dbReference type="AlphaFoldDB" id="Q1MZM9"/>
<dbReference type="HOGENOM" id="CLU_1045228_0_0_6"/>
<accession>Q1MZM9</accession>
<feature type="signal peptide" evidence="1">
    <location>
        <begin position="1"/>
        <end position="19"/>
    </location>
</feature>
<evidence type="ECO:0000313" key="2">
    <source>
        <dbReference type="EMBL" id="EAT11382.1"/>
    </source>
</evidence>